<dbReference type="SUPFAM" id="SSF56529">
    <property type="entry name" value="FAH"/>
    <property type="match status" value="1"/>
</dbReference>
<dbReference type="RefSeq" id="WP_101331545.1">
    <property type="nucleotide sequence ID" value="NZ_PJNH01000002.1"/>
</dbReference>
<dbReference type="Proteomes" id="UP000243524">
    <property type="component" value="Unassembled WGS sequence"/>
</dbReference>
<proteinExistence type="predicted"/>
<comment type="caution">
    <text evidence="1">The sequence shown here is derived from an EMBL/GenBank/DDBJ whole genome shotgun (WGS) entry which is preliminary data.</text>
</comment>
<gene>
    <name evidence="1" type="ORF">CEY16_08410</name>
</gene>
<accession>A0A2I0QUD0</accession>
<reference evidence="1 2" key="1">
    <citation type="submission" date="2017-06" db="EMBL/GenBank/DDBJ databases">
        <title>the draft geome sequence of Illustriluteabacillus marina B3227.</title>
        <authorList>
            <person name="He R.-H."/>
            <person name="Du Z.-J."/>
        </authorList>
    </citation>
    <scope>NUCLEOTIDE SEQUENCE [LARGE SCALE GENOMIC DNA]</scope>
    <source>
        <strain evidence="1 2">B3227</strain>
    </source>
</reference>
<protein>
    <recommendedName>
        <fullName evidence="3">DUF2848 domain-containing protein</fullName>
    </recommendedName>
</protein>
<evidence type="ECO:0000313" key="2">
    <source>
        <dbReference type="Proteomes" id="UP000243524"/>
    </source>
</evidence>
<dbReference type="GO" id="GO:0003824">
    <property type="term" value="F:catalytic activity"/>
    <property type="evidence" value="ECO:0007669"/>
    <property type="project" value="InterPro"/>
</dbReference>
<dbReference type="OrthoDB" id="9792678at2"/>
<dbReference type="AlphaFoldDB" id="A0A2I0QUD0"/>
<sequence>MIEEFNLEHEGNTFTVQLDEAYCIGYTGRNKEKTLEHVKELKEIGVPEPKEIPALYPVRQSCLNRSGKIDVLGNETSGEAEIAIIFGEDENDIYITVGSDHTDRSLETVDINKSKQVCDKPFAQEVWKLDDIKDHWDQLELSSSIQINDEWVDYQNHAISAIMPLEEIIDYVKEKNIKMKNTIIFAGTVPLLNGFKFGEKFEMKFIDPVRKRTITSTYEIKNLEVVE</sequence>
<dbReference type="InterPro" id="IPR036663">
    <property type="entry name" value="Fumarylacetoacetase_C_sf"/>
</dbReference>
<name>A0A2I0QUD0_9BACI</name>
<dbReference type="EMBL" id="PJNH01000002">
    <property type="protein sequence ID" value="PKR77937.1"/>
    <property type="molecule type" value="Genomic_DNA"/>
</dbReference>
<evidence type="ECO:0000313" key="1">
    <source>
        <dbReference type="EMBL" id="PKR77937.1"/>
    </source>
</evidence>
<dbReference type="Gene3D" id="3.90.850.10">
    <property type="entry name" value="Fumarylacetoacetase-like, C-terminal domain"/>
    <property type="match status" value="1"/>
</dbReference>
<evidence type="ECO:0008006" key="3">
    <source>
        <dbReference type="Google" id="ProtNLM"/>
    </source>
</evidence>
<dbReference type="Pfam" id="PF11010">
    <property type="entry name" value="DUF2848"/>
    <property type="match status" value="1"/>
</dbReference>
<keyword evidence="2" id="KW-1185">Reference proteome</keyword>
<dbReference type="InterPro" id="IPR021269">
    <property type="entry name" value="DUF2848"/>
</dbReference>
<organism evidence="1 2">
    <name type="scientific">Halalkalibacillus sediminis</name>
    <dbReference type="NCBI Taxonomy" id="2018042"/>
    <lineage>
        <taxon>Bacteria</taxon>
        <taxon>Bacillati</taxon>
        <taxon>Bacillota</taxon>
        <taxon>Bacilli</taxon>
        <taxon>Bacillales</taxon>
        <taxon>Bacillaceae</taxon>
        <taxon>Halalkalibacillus</taxon>
    </lineage>
</organism>